<organism evidence="4 5">
    <name type="scientific">Phoenix dactylifera</name>
    <name type="common">Date palm</name>
    <dbReference type="NCBI Taxonomy" id="42345"/>
    <lineage>
        <taxon>Eukaryota</taxon>
        <taxon>Viridiplantae</taxon>
        <taxon>Streptophyta</taxon>
        <taxon>Embryophyta</taxon>
        <taxon>Tracheophyta</taxon>
        <taxon>Spermatophyta</taxon>
        <taxon>Magnoliopsida</taxon>
        <taxon>Liliopsida</taxon>
        <taxon>Arecaceae</taxon>
        <taxon>Coryphoideae</taxon>
        <taxon>Phoeniceae</taxon>
        <taxon>Phoenix</taxon>
    </lineage>
</organism>
<dbReference type="InterPro" id="IPR000719">
    <property type="entry name" value="Prot_kinase_dom"/>
</dbReference>
<protein>
    <submittedName>
        <fullName evidence="5">Inactive leucine-rich repeat receptor-like protein kinase CORYNE</fullName>
    </submittedName>
</protein>
<dbReference type="FunFam" id="1.10.510.10:FF:000583">
    <property type="entry name" value="Inactive leucine-rich repeat receptor-like protein kinase CORYNE"/>
    <property type="match status" value="1"/>
</dbReference>
<dbReference type="CDD" id="cd14066">
    <property type="entry name" value="STKc_IRAK"/>
    <property type="match status" value="1"/>
</dbReference>
<evidence type="ECO:0000256" key="2">
    <source>
        <dbReference type="SAM" id="Phobius"/>
    </source>
</evidence>
<dbReference type="PANTHER" id="PTHR48055">
    <property type="entry name" value="LEUCINE-RICH REPEAT RECEPTOR PROTEIN KINASE EMS1"/>
    <property type="match status" value="1"/>
</dbReference>
<keyword evidence="2" id="KW-0472">Membrane</keyword>
<evidence type="ECO:0000259" key="3">
    <source>
        <dbReference type="PROSITE" id="PS50011"/>
    </source>
</evidence>
<feature type="domain" description="Protein kinase" evidence="3">
    <location>
        <begin position="162"/>
        <end position="446"/>
    </location>
</feature>
<dbReference type="Proteomes" id="UP000228380">
    <property type="component" value="Chromosome 9"/>
</dbReference>
<dbReference type="GeneID" id="108511901"/>
<dbReference type="Pfam" id="PF00069">
    <property type="entry name" value="Pkinase"/>
    <property type="match status" value="1"/>
</dbReference>
<name>A0A8B7MXK5_PHODC</name>
<dbReference type="AlphaFoldDB" id="A0A8B7MXK5"/>
<dbReference type="Gene3D" id="1.10.510.10">
    <property type="entry name" value="Transferase(Phosphotransferase) domain 1"/>
    <property type="match status" value="1"/>
</dbReference>
<dbReference type="InterPro" id="IPR011009">
    <property type="entry name" value="Kinase-like_dom_sf"/>
</dbReference>
<dbReference type="OrthoDB" id="4062651at2759"/>
<reference evidence="4" key="1">
    <citation type="journal article" date="2019" name="Nat. Commun.">
        <title>Genome-wide association mapping of date palm fruit traits.</title>
        <authorList>
            <person name="Hazzouri K.M."/>
            <person name="Gros-Balthazard M."/>
            <person name="Flowers J.M."/>
            <person name="Copetti D."/>
            <person name="Lemansour A."/>
            <person name="Lebrun M."/>
            <person name="Masmoudi K."/>
            <person name="Ferrand S."/>
            <person name="Dhar M.I."/>
            <person name="Fresquez Z.A."/>
            <person name="Rosas U."/>
            <person name="Zhang J."/>
            <person name="Talag J."/>
            <person name="Lee S."/>
            <person name="Kudrna D."/>
            <person name="Powell R.F."/>
            <person name="Leitch I.J."/>
            <person name="Krueger R.R."/>
            <person name="Wing R.A."/>
            <person name="Amiri K.M.A."/>
            <person name="Purugganan M.D."/>
        </authorList>
    </citation>
    <scope>NUCLEOTIDE SEQUENCE [LARGE SCALE GENOMIC DNA]</scope>
    <source>
        <strain evidence="4">cv. Khalas</strain>
    </source>
</reference>
<reference evidence="5" key="2">
    <citation type="submission" date="2025-08" db="UniProtKB">
        <authorList>
            <consortium name="RefSeq"/>
        </authorList>
    </citation>
    <scope>IDENTIFICATION</scope>
    <source>
        <tissue evidence="5">Young leaves</tissue>
    </source>
</reference>
<dbReference type="PANTHER" id="PTHR48055:SF22">
    <property type="entry name" value="LEUCINE-RICH REPEAT RECEPTOR-LIKE SERINE_THREONINE_TYROSINE-PROTEIN KINASE SOBIR1"/>
    <property type="match status" value="1"/>
</dbReference>
<accession>A0A8B7MXK5</accession>
<sequence length="446" mass="49461">MSSDVCCAVIYLKSSEISNLGAATSSFWGLPCSPICAPFMENKNPRKTLALQTLLLLLAFFLFQTPETTLSQPLHSEPIFSQSPTPSPPSKIPKTSTTAHIRRLILGIVFGLFTGIAASAVFLFLIRLFILFANRTPILKGPVIFTPQISPKTLQFALSNQAESTQLLGSSINGKYYRVVLDDELIVAVKRLEPICSNASPLPNPNSQKRRVQQELEMLARVKHRNVMSLRAYIRDHDRFSLAYDYVPGGSLEDAMKRVRSQQTALGWDLRHRIAVGMARGLKYLHFECSPRILHHNLKPSNVMLDEGFEPRLGDCGLARLVAASLDVPGCAYYAAPECYQSCRYTDKSDIYSFGMILGVLLTGKDPSDSFFTGEAGRGSFGRWLRHLQQAGEAQEALDKAMLGEEVEEEEMLMALRIALVCLSDLPADRPSSDELVAMLTQLHSF</sequence>
<dbReference type="RefSeq" id="XP_017702304.1">
    <property type="nucleotide sequence ID" value="XM_017846815.3"/>
</dbReference>
<dbReference type="Gene3D" id="3.30.200.20">
    <property type="entry name" value="Phosphorylase Kinase, domain 1"/>
    <property type="match status" value="1"/>
</dbReference>
<keyword evidence="2" id="KW-1133">Transmembrane helix</keyword>
<dbReference type="GO" id="GO:0004672">
    <property type="term" value="F:protein kinase activity"/>
    <property type="evidence" value="ECO:0007669"/>
    <property type="project" value="InterPro"/>
</dbReference>
<dbReference type="SUPFAM" id="SSF56112">
    <property type="entry name" value="Protein kinase-like (PK-like)"/>
    <property type="match status" value="1"/>
</dbReference>
<gene>
    <name evidence="5" type="primary">LOC108511901</name>
</gene>
<feature type="region of interest" description="Disordered" evidence="1">
    <location>
        <begin position="74"/>
        <end position="93"/>
    </location>
</feature>
<dbReference type="PROSITE" id="PS50011">
    <property type="entry name" value="PROTEIN_KINASE_DOM"/>
    <property type="match status" value="1"/>
</dbReference>
<evidence type="ECO:0000256" key="1">
    <source>
        <dbReference type="SAM" id="MobiDB-lite"/>
    </source>
</evidence>
<keyword evidence="2" id="KW-0812">Transmembrane</keyword>
<dbReference type="InterPro" id="IPR051564">
    <property type="entry name" value="LRR_receptor-like_kinase"/>
</dbReference>
<dbReference type="GO" id="GO:0016020">
    <property type="term" value="C:membrane"/>
    <property type="evidence" value="ECO:0007669"/>
    <property type="project" value="TreeGrafter"/>
</dbReference>
<evidence type="ECO:0000313" key="5">
    <source>
        <dbReference type="RefSeq" id="XP_017702304.1"/>
    </source>
</evidence>
<proteinExistence type="predicted"/>
<dbReference type="KEGG" id="pda:108511901"/>
<evidence type="ECO:0000313" key="4">
    <source>
        <dbReference type="Proteomes" id="UP000228380"/>
    </source>
</evidence>
<keyword evidence="4" id="KW-1185">Reference proteome</keyword>
<feature type="transmembrane region" description="Helical" evidence="2">
    <location>
        <begin position="104"/>
        <end position="130"/>
    </location>
</feature>
<dbReference type="GO" id="GO:0005524">
    <property type="term" value="F:ATP binding"/>
    <property type="evidence" value="ECO:0007669"/>
    <property type="project" value="InterPro"/>
</dbReference>